<proteinExistence type="predicted"/>
<evidence type="ECO:0000313" key="2">
    <source>
        <dbReference type="EMBL" id="KAK1689948.1"/>
    </source>
</evidence>
<evidence type="ECO:0000313" key="3">
    <source>
        <dbReference type="Proteomes" id="UP001224890"/>
    </source>
</evidence>
<dbReference type="GeneID" id="85451707"/>
<comment type="caution">
    <text evidence="2">The sequence shown here is derived from an EMBL/GenBank/DDBJ whole genome shotgun (WGS) entry which is preliminary data.</text>
</comment>
<dbReference type="RefSeq" id="XP_060433643.1">
    <property type="nucleotide sequence ID" value="XM_060567181.1"/>
</dbReference>
<sequence>MILSESVTTTGFASSAFRSNIHSPEMAGPPVPSRARPWPNLTSPHLTSPRPHIRPESGGTAAGFAKETAGMMCGYLGVPMLVVKHSCTCSHGMKCLPLRGAGH</sequence>
<reference evidence="2" key="1">
    <citation type="submission" date="2021-06" db="EMBL/GenBank/DDBJ databases">
        <title>Comparative genomics, transcriptomics and evolutionary studies reveal genomic signatures of adaptation to plant cell wall in hemibiotrophic fungi.</title>
        <authorList>
            <consortium name="DOE Joint Genome Institute"/>
            <person name="Baroncelli R."/>
            <person name="Diaz J.F."/>
            <person name="Benocci T."/>
            <person name="Peng M."/>
            <person name="Battaglia E."/>
            <person name="Haridas S."/>
            <person name="Andreopoulos W."/>
            <person name="Labutti K."/>
            <person name="Pangilinan J."/>
            <person name="Floch G.L."/>
            <person name="Makela M.R."/>
            <person name="Henrissat B."/>
            <person name="Grigoriev I.V."/>
            <person name="Crouch J.A."/>
            <person name="De Vries R.P."/>
            <person name="Sukno S.A."/>
            <person name="Thon M.R."/>
        </authorList>
    </citation>
    <scope>NUCLEOTIDE SEQUENCE</scope>
    <source>
        <strain evidence="2">CBS 193.32</strain>
    </source>
</reference>
<evidence type="ECO:0000256" key="1">
    <source>
        <dbReference type="SAM" id="MobiDB-lite"/>
    </source>
</evidence>
<dbReference type="AlphaFoldDB" id="A0AAJ0AUB6"/>
<accession>A0AAJ0AUB6</accession>
<dbReference type="Proteomes" id="UP001224890">
    <property type="component" value="Unassembled WGS sequence"/>
</dbReference>
<feature type="region of interest" description="Disordered" evidence="1">
    <location>
        <begin position="20"/>
        <end position="61"/>
    </location>
</feature>
<protein>
    <submittedName>
        <fullName evidence="2">Uncharacterized protein</fullName>
    </submittedName>
</protein>
<keyword evidence="3" id="KW-1185">Reference proteome</keyword>
<organism evidence="2 3">
    <name type="scientific">Colletotrichum godetiae</name>
    <dbReference type="NCBI Taxonomy" id="1209918"/>
    <lineage>
        <taxon>Eukaryota</taxon>
        <taxon>Fungi</taxon>
        <taxon>Dikarya</taxon>
        <taxon>Ascomycota</taxon>
        <taxon>Pezizomycotina</taxon>
        <taxon>Sordariomycetes</taxon>
        <taxon>Hypocreomycetidae</taxon>
        <taxon>Glomerellales</taxon>
        <taxon>Glomerellaceae</taxon>
        <taxon>Colletotrichum</taxon>
        <taxon>Colletotrichum acutatum species complex</taxon>
    </lineage>
</organism>
<name>A0AAJ0AUB6_9PEZI</name>
<dbReference type="EMBL" id="JAHMHR010000007">
    <property type="protein sequence ID" value="KAK1689948.1"/>
    <property type="molecule type" value="Genomic_DNA"/>
</dbReference>
<gene>
    <name evidence="2" type="ORF">BDP55DRAFT_384472</name>
</gene>